<evidence type="ECO:0000256" key="1">
    <source>
        <dbReference type="ARBA" id="ARBA00001946"/>
    </source>
</evidence>
<keyword evidence="3" id="KW-0460">Magnesium</keyword>
<dbReference type="Pfam" id="PF02746">
    <property type="entry name" value="MR_MLE_N"/>
    <property type="match status" value="1"/>
</dbReference>
<dbReference type="PANTHER" id="PTHR13794">
    <property type="entry name" value="ENOLASE SUPERFAMILY, MANDELATE RACEMASE"/>
    <property type="match status" value="1"/>
</dbReference>
<dbReference type="Gene3D" id="3.20.20.120">
    <property type="entry name" value="Enolase-like C-terminal domain"/>
    <property type="match status" value="1"/>
</dbReference>
<dbReference type="GO" id="GO:0016052">
    <property type="term" value="P:carbohydrate catabolic process"/>
    <property type="evidence" value="ECO:0007669"/>
    <property type="project" value="TreeGrafter"/>
</dbReference>
<organism evidence="5 6">
    <name type="scientific">Mycena metata</name>
    <dbReference type="NCBI Taxonomy" id="1033252"/>
    <lineage>
        <taxon>Eukaryota</taxon>
        <taxon>Fungi</taxon>
        <taxon>Dikarya</taxon>
        <taxon>Basidiomycota</taxon>
        <taxon>Agaricomycotina</taxon>
        <taxon>Agaricomycetes</taxon>
        <taxon>Agaricomycetidae</taxon>
        <taxon>Agaricales</taxon>
        <taxon>Marasmiineae</taxon>
        <taxon>Mycenaceae</taxon>
        <taxon>Mycena</taxon>
    </lineage>
</organism>
<dbReference type="SUPFAM" id="SSF51604">
    <property type="entry name" value="Enolase C-terminal domain-like"/>
    <property type="match status" value="1"/>
</dbReference>
<sequence length="446" mass="49239">MVKITGYEIHDVRFPTSLTGDGTDAMNTECDYSSAYITLQTESDLVGHGMTFTIGRGNDIVCIAIKEVANRLVGKETEELFSNMGKTWDFMLADPQLRWIGPEKGVIHIASGAVNNALWDMYARSRNKPLWKLVVDFTPEELVNSAAFRYISDAITKEEALAMLKEKEAGKKERYTDEKVARLTQEAVAAGFNHFKMKVGADQANDLRRGKIIRSIIDDPQYLPAGLKPRDLKSEALRGKNAGPTGAVLMIDANQVWDVQQAIDYVKGLEAIKPWFIEEPTAPDDILGHAAIRKALKPHGIGVATGEHAHNRMVFKQLLQAEAIDVVQIDSCRLAGVSEVISVLLMAAKFGVPVCPHAGGVGLCEYVIHLSLIDYIAVSGSMERNVLEFVDHLHEHFVTPCSINSNGRYNVPTNPNEGYSIEMHKSSIAEFEWPNGSYWVGAKANK</sequence>
<protein>
    <submittedName>
        <fullName evidence="5">Enolase C-terminal domain-like protein</fullName>
    </submittedName>
</protein>
<dbReference type="Gene3D" id="3.30.390.10">
    <property type="entry name" value="Enolase-like, N-terminal domain"/>
    <property type="match status" value="1"/>
</dbReference>
<feature type="domain" description="Mandelate racemase/muconate lactonizing enzyme C-terminal" evidence="4">
    <location>
        <begin position="177"/>
        <end position="299"/>
    </location>
</feature>
<keyword evidence="6" id="KW-1185">Reference proteome</keyword>
<proteinExistence type="predicted"/>
<dbReference type="InterPro" id="IPR018110">
    <property type="entry name" value="Mandel_Rmase/mucon_lact_enz_CS"/>
</dbReference>
<accession>A0AAD7MWI1</accession>
<dbReference type="SMART" id="SM00922">
    <property type="entry name" value="MR_MLE"/>
    <property type="match status" value="1"/>
</dbReference>
<dbReference type="GO" id="GO:0016836">
    <property type="term" value="F:hydro-lyase activity"/>
    <property type="evidence" value="ECO:0007669"/>
    <property type="project" value="TreeGrafter"/>
</dbReference>
<evidence type="ECO:0000259" key="4">
    <source>
        <dbReference type="SMART" id="SM00922"/>
    </source>
</evidence>
<name>A0AAD7MWI1_9AGAR</name>
<dbReference type="GO" id="GO:0000287">
    <property type="term" value="F:magnesium ion binding"/>
    <property type="evidence" value="ECO:0007669"/>
    <property type="project" value="TreeGrafter"/>
</dbReference>
<evidence type="ECO:0000313" key="6">
    <source>
        <dbReference type="Proteomes" id="UP001215598"/>
    </source>
</evidence>
<reference evidence="5" key="1">
    <citation type="submission" date="2023-03" db="EMBL/GenBank/DDBJ databases">
        <title>Massive genome expansion in bonnet fungi (Mycena s.s.) driven by repeated elements and novel gene families across ecological guilds.</title>
        <authorList>
            <consortium name="Lawrence Berkeley National Laboratory"/>
            <person name="Harder C.B."/>
            <person name="Miyauchi S."/>
            <person name="Viragh M."/>
            <person name="Kuo A."/>
            <person name="Thoen E."/>
            <person name="Andreopoulos B."/>
            <person name="Lu D."/>
            <person name="Skrede I."/>
            <person name="Drula E."/>
            <person name="Henrissat B."/>
            <person name="Morin E."/>
            <person name="Kohler A."/>
            <person name="Barry K."/>
            <person name="LaButti K."/>
            <person name="Morin E."/>
            <person name="Salamov A."/>
            <person name="Lipzen A."/>
            <person name="Mereny Z."/>
            <person name="Hegedus B."/>
            <person name="Baldrian P."/>
            <person name="Stursova M."/>
            <person name="Weitz H."/>
            <person name="Taylor A."/>
            <person name="Grigoriev I.V."/>
            <person name="Nagy L.G."/>
            <person name="Martin F."/>
            <person name="Kauserud H."/>
        </authorList>
    </citation>
    <scope>NUCLEOTIDE SEQUENCE</scope>
    <source>
        <strain evidence="5">CBHHK182m</strain>
    </source>
</reference>
<dbReference type="InterPro" id="IPR013342">
    <property type="entry name" value="Mandelate_racemase_C"/>
</dbReference>
<dbReference type="SFLD" id="SFLDG00179">
    <property type="entry name" value="mandelate_racemase"/>
    <property type="match status" value="1"/>
</dbReference>
<dbReference type="InterPro" id="IPR036849">
    <property type="entry name" value="Enolase-like_C_sf"/>
</dbReference>
<dbReference type="EMBL" id="JARKIB010000125">
    <property type="protein sequence ID" value="KAJ7735769.1"/>
    <property type="molecule type" value="Genomic_DNA"/>
</dbReference>
<dbReference type="GO" id="GO:0009063">
    <property type="term" value="P:amino acid catabolic process"/>
    <property type="evidence" value="ECO:0007669"/>
    <property type="project" value="InterPro"/>
</dbReference>
<dbReference type="AlphaFoldDB" id="A0AAD7MWI1"/>
<keyword evidence="2" id="KW-0479">Metal-binding</keyword>
<evidence type="ECO:0000256" key="2">
    <source>
        <dbReference type="ARBA" id="ARBA00022723"/>
    </source>
</evidence>
<dbReference type="Proteomes" id="UP001215598">
    <property type="component" value="Unassembled WGS sequence"/>
</dbReference>
<dbReference type="SUPFAM" id="SSF54826">
    <property type="entry name" value="Enolase N-terminal domain-like"/>
    <property type="match status" value="1"/>
</dbReference>
<dbReference type="SFLD" id="SFLDS00001">
    <property type="entry name" value="Enolase"/>
    <property type="match status" value="1"/>
</dbReference>
<dbReference type="InterPro" id="IPR046945">
    <property type="entry name" value="RHMD-like"/>
</dbReference>
<dbReference type="InterPro" id="IPR029065">
    <property type="entry name" value="Enolase_C-like"/>
</dbReference>
<evidence type="ECO:0000313" key="5">
    <source>
        <dbReference type="EMBL" id="KAJ7735769.1"/>
    </source>
</evidence>
<gene>
    <name evidence="5" type="ORF">B0H16DRAFT_1575316</name>
</gene>
<comment type="caution">
    <text evidence="5">The sequence shown here is derived from an EMBL/GenBank/DDBJ whole genome shotgun (WGS) entry which is preliminary data.</text>
</comment>
<dbReference type="InterPro" id="IPR013341">
    <property type="entry name" value="Mandelate_racemase_N_dom"/>
</dbReference>
<dbReference type="PROSITE" id="PS00909">
    <property type="entry name" value="MR_MLE_2"/>
    <property type="match status" value="1"/>
</dbReference>
<dbReference type="Pfam" id="PF13378">
    <property type="entry name" value="MR_MLE_C"/>
    <property type="match status" value="1"/>
</dbReference>
<comment type="cofactor">
    <cofactor evidence="1">
        <name>Mg(2+)</name>
        <dbReference type="ChEBI" id="CHEBI:18420"/>
    </cofactor>
</comment>
<evidence type="ECO:0000256" key="3">
    <source>
        <dbReference type="ARBA" id="ARBA00022842"/>
    </source>
</evidence>
<dbReference type="PANTHER" id="PTHR13794:SF58">
    <property type="entry name" value="MITOCHONDRIAL ENOLASE SUPERFAMILY MEMBER 1"/>
    <property type="match status" value="1"/>
</dbReference>
<dbReference type="InterPro" id="IPR029017">
    <property type="entry name" value="Enolase-like_N"/>
</dbReference>